<comment type="subcellular location">
    <subcellularLocation>
        <location evidence="1">Nucleus</location>
    </subcellularLocation>
</comment>
<accession>A0A139IJT1</accession>
<dbReference type="SUPFAM" id="SSF57701">
    <property type="entry name" value="Zn2/Cys6 DNA-binding domain"/>
    <property type="match status" value="1"/>
</dbReference>
<dbReference type="GO" id="GO:0000981">
    <property type="term" value="F:DNA-binding transcription factor activity, RNA polymerase II-specific"/>
    <property type="evidence" value="ECO:0007669"/>
    <property type="project" value="InterPro"/>
</dbReference>
<evidence type="ECO:0000256" key="4">
    <source>
        <dbReference type="ARBA" id="ARBA00023015"/>
    </source>
</evidence>
<dbReference type="Pfam" id="PF00172">
    <property type="entry name" value="Zn_clus"/>
    <property type="match status" value="1"/>
</dbReference>
<dbReference type="OrthoDB" id="4161332at2759"/>
<evidence type="ECO:0000259" key="9">
    <source>
        <dbReference type="PROSITE" id="PS50048"/>
    </source>
</evidence>
<dbReference type="CDD" id="cd12148">
    <property type="entry name" value="fungal_TF_MHR"/>
    <property type="match status" value="1"/>
</dbReference>
<dbReference type="SMART" id="SM00066">
    <property type="entry name" value="GAL4"/>
    <property type="match status" value="1"/>
</dbReference>
<dbReference type="InterPro" id="IPR051615">
    <property type="entry name" value="Transcr_Regulatory_Elem"/>
</dbReference>
<dbReference type="STRING" id="113226.A0A139IJT1"/>
<evidence type="ECO:0000256" key="7">
    <source>
        <dbReference type="ARBA" id="ARBA00023242"/>
    </source>
</evidence>
<dbReference type="GO" id="GO:0006351">
    <property type="term" value="P:DNA-templated transcription"/>
    <property type="evidence" value="ECO:0007669"/>
    <property type="project" value="InterPro"/>
</dbReference>
<evidence type="ECO:0000256" key="2">
    <source>
        <dbReference type="ARBA" id="ARBA00022723"/>
    </source>
</evidence>
<evidence type="ECO:0000256" key="3">
    <source>
        <dbReference type="ARBA" id="ARBA00022833"/>
    </source>
</evidence>
<dbReference type="PANTHER" id="PTHR31313">
    <property type="entry name" value="TY1 ENHANCER ACTIVATOR"/>
    <property type="match status" value="1"/>
</dbReference>
<dbReference type="InterPro" id="IPR036864">
    <property type="entry name" value="Zn2-C6_fun-type_DNA-bd_sf"/>
</dbReference>
<keyword evidence="5" id="KW-0238">DNA-binding</keyword>
<keyword evidence="4" id="KW-0805">Transcription regulation</keyword>
<keyword evidence="11" id="KW-1185">Reference proteome</keyword>
<dbReference type="Proteomes" id="UP000073492">
    <property type="component" value="Unassembled WGS sequence"/>
</dbReference>
<keyword evidence="6" id="KW-0804">Transcription</keyword>
<evidence type="ECO:0000313" key="10">
    <source>
        <dbReference type="EMBL" id="KXT14832.1"/>
    </source>
</evidence>
<evidence type="ECO:0000256" key="8">
    <source>
        <dbReference type="SAM" id="MobiDB-lite"/>
    </source>
</evidence>
<sequence length="690" mass="75684">MSEKTASGLVLDCSTKSVRSSASGSTSAFPGISSESLVALCCCYVSIMPRAQNDASAPSRKASRPGKPYRLTCSACRKKKQKCDGEQPQCRICQAYGEPCHYDKTPPMTQVLAMASRIEELERMLSDAKHNGSPLLTQELAEKSTSNQTEYTEAGSQEPRSLPSVFPNANSAQEHSPYYSTTSAVQAPIVRKESASRESGTPALAAPSLDLEQLQFWEHAAAKTAATLLHMPHGKVSHLLQFHWTWIHPVFMFVNKAAFLRDAATGGAHASPLLINVVCLHSTRFTERNLSEDLLARSRLLLGQVLHQEPSVPTVQALLQLSAREIGNGSLSLAWIYCGMAFRMAVDMGIFTRQRSSRAGLEQVVKEQLAWSCYLWDKAVSLYLGRTPTLPVAPNFEPPIGDDLAEKGLWTPFPSKPAQAADLEPMRSYTSSCFANFCILATIITEILLSLYAKNTPTDVSTFVQQTTIKLETWRAKSPRHIVTEASAEQCPPPHILTQNLLFHATTILLRRPFSQVASSRSACRRAAEAVEHLLLHFERAFGFEHVTYLIAYSAYTAATVAVLDMHDGIPGSQGRVNTYLRALYGIRASCPGIQFSIDIIVKSFDQKPSAAGTPREPTEPNGGTLEATALPAFPIFDYSDPAAYSWPNQGDLISPAFGDLDPFAIEWSRMPLETFANLDSGPQDMQMQF</sequence>
<dbReference type="GO" id="GO:0003677">
    <property type="term" value="F:DNA binding"/>
    <property type="evidence" value="ECO:0007669"/>
    <property type="project" value="UniProtKB-KW"/>
</dbReference>
<dbReference type="AlphaFoldDB" id="A0A139IJT1"/>
<evidence type="ECO:0000256" key="1">
    <source>
        <dbReference type="ARBA" id="ARBA00004123"/>
    </source>
</evidence>
<dbReference type="PANTHER" id="PTHR31313:SF85">
    <property type="entry name" value="ZN(II)2CYS6 TRANSCRIPTION FACTOR (EUROFUNG)"/>
    <property type="match status" value="1"/>
</dbReference>
<keyword evidence="2" id="KW-0479">Metal-binding</keyword>
<name>A0A139IJT1_9PEZI</name>
<dbReference type="GO" id="GO:0008270">
    <property type="term" value="F:zinc ion binding"/>
    <property type="evidence" value="ECO:0007669"/>
    <property type="project" value="InterPro"/>
</dbReference>
<evidence type="ECO:0000256" key="5">
    <source>
        <dbReference type="ARBA" id="ARBA00023125"/>
    </source>
</evidence>
<feature type="domain" description="Zn(2)-C6 fungal-type" evidence="9">
    <location>
        <begin position="72"/>
        <end position="102"/>
    </location>
</feature>
<dbReference type="Pfam" id="PF04082">
    <property type="entry name" value="Fungal_trans"/>
    <property type="match status" value="1"/>
</dbReference>
<dbReference type="InterPro" id="IPR007219">
    <property type="entry name" value="XnlR_reg_dom"/>
</dbReference>
<evidence type="ECO:0000313" key="11">
    <source>
        <dbReference type="Proteomes" id="UP000073492"/>
    </source>
</evidence>
<feature type="region of interest" description="Disordered" evidence="8">
    <location>
        <begin position="142"/>
        <end position="180"/>
    </location>
</feature>
<dbReference type="SMART" id="SM00906">
    <property type="entry name" value="Fungal_trans"/>
    <property type="match status" value="1"/>
</dbReference>
<keyword evidence="3" id="KW-0862">Zinc</keyword>
<dbReference type="EMBL" id="LFZO01000073">
    <property type="protein sequence ID" value="KXT14832.1"/>
    <property type="molecule type" value="Genomic_DNA"/>
</dbReference>
<proteinExistence type="predicted"/>
<gene>
    <name evidence="10" type="ORF">AC579_4091</name>
</gene>
<comment type="caution">
    <text evidence="10">The sequence shown here is derived from an EMBL/GenBank/DDBJ whole genome shotgun (WGS) entry which is preliminary data.</text>
</comment>
<feature type="compositionally biased region" description="Polar residues" evidence="8">
    <location>
        <begin position="167"/>
        <end position="180"/>
    </location>
</feature>
<organism evidence="10 11">
    <name type="scientific">Pseudocercospora musae</name>
    <dbReference type="NCBI Taxonomy" id="113226"/>
    <lineage>
        <taxon>Eukaryota</taxon>
        <taxon>Fungi</taxon>
        <taxon>Dikarya</taxon>
        <taxon>Ascomycota</taxon>
        <taxon>Pezizomycotina</taxon>
        <taxon>Dothideomycetes</taxon>
        <taxon>Dothideomycetidae</taxon>
        <taxon>Mycosphaerellales</taxon>
        <taxon>Mycosphaerellaceae</taxon>
        <taxon>Pseudocercospora</taxon>
    </lineage>
</organism>
<protein>
    <recommendedName>
        <fullName evidence="9">Zn(2)-C6 fungal-type domain-containing protein</fullName>
    </recommendedName>
</protein>
<dbReference type="CDD" id="cd00067">
    <property type="entry name" value="GAL4"/>
    <property type="match status" value="1"/>
</dbReference>
<dbReference type="PROSITE" id="PS00463">
    <property type="entry name" value="ZN2_CY6_FUNGAL_1"/>
    <property type="match status" value="1"/>
</dbReference>
<evidence type="ECO:0000256" key="6">
    <source>
        <dbReference type="ARBA" id="ARBA00023163"/>
    </source>
</evidence>
<keyword evidence="7" id="KW-0539">Nucleus</keyword>
<reference evidence="10 11" key="1">
    <citation type="submission" date="2015-07" db="EMBL/GenBank/DDBJ databases">
        <title>Comparative genomics of the Sigatoka disease complex on banana suggests a link between parallel evolutionary changes in Pseudocercospora fijiensis and Pseudocercospora eumusae and increased virulence on the banana host.</title>
        <authorList>
            <person name="Chang T.-C."/>
            <person name="Salvucci A."/>
            <person name="Crous P.W."/>
            <person name="Stergiopoulos I."/>
        </authorList>
    </citation>
    <scope>NUCLEOTIDE SEQUENCE [LARGE SCALE GENOMIC DNA]</scope>
    <source>
        <strain evidence="10 11">CBS 116634</strain>
    </source>
</reference>
<dbReference type="Gene3D" id="4.10.240.10">
    <property type="entry name" value="Zn(2)-C6 fungal-type DNA-binding domain"/>
    <property type="match status" value="1"/>
</dbReference>
<dbReference type="GO" id="GO:0005634">
    <property type="term" value="C:nucleus"/>
    <property type="evidence" value="ECO:0007669"/>
    <property type="project" value="UniProtKB-SubCell"/>
</dbReference>
<dbReference type="PROSITE" id="PS50048">
    <property type="entry name" value="ZN2_CY6_FUNGAL_2"/>
    <property type="match status" value="1"/>
</dbReference>
<dbReference type="InterPro" id="IPR001138">
    <property type="entry name" value="Zn2Cys6_DnaBD"/>
</dbReference>
<feature type="compositionally biased region" description="Polar residues" evidence="8">
    <location>
        <begin position="143"/>
        <end position="159"/>
    </location>
</feature>